<evidence type="ECO:0000313" key="1">
    <source>
        <dbReference type="EMBL" id="KAK0466760.1"/>
    </source>
</evidence>
<name>A0AA39NJI3_ARMTA</name>
<evidence type="ECO:0000313" key="2">
    <source>
        <dbReference type="Proteomes" id="UP001175211"/>
    </source>
</evidence>
<gene>
    <name evidence="1" type="ORF">EV420DRAFT_646886</name>
</gene>
<evidence type="ECO:0008006" key="3">
    <source>
        <dbReference type="Google" id="ProtNLM"/>
    </source>
</evidence>
<dbReference type="GeneID" id="85366456"/>
<keyword evidence="2" id="KW-1185">Reference proteome</keyword>
<protein>
    <recommendedName>
        <fullName evidence="3">FAD/NAD(P)-binding domain-containing protein</fullName>
    </recommendedName>
</protein>
<dbReference type="InterPro" id="IPR036188">
    <property type="entry name" value="FAD/NAD-bd_sf"/>
</dbReference>
<dbReference type="RefSeq" id="XP_060337352.1">
    <property type="nucleotide sequence ID" value="XM_060482908.1"/>
</dbReference>
<accession>A0AA39NJI3</accession>
<comment type="caution">
    <text evidence="1">The sequence shown here is derived from an EMBL/GenBank/DDBJ whole genome shotgun (WGS) entry which is preliminary data.</text>
</comment>
<reference evidence="1" key="1">
    <citation type="submission" date="2023-06" db="EMBL/GenBank/DDBJ databases">
        <authorList>
            <consortium name="Lawrence Berkeley National Laboratory"/>
            <person name="Ahrendt S."/>
            <person name="Sahu N."/>
            <person name="Indic B."/>
            <person name="Wong-Bajracharya J."/>
            <person name="Merenyi Z."/>
            <person name="Ke H.-M."/>
            <person name="Monk M."/>
            <person name="Kocsube S."/>
            <person name="Drula E."/>
            <person name="Lipzen A."/>
            <person name="Balint B."/>
            <person name="Henrissat B."/>
            <person name="Andreopoulos B."/>
            <person name="Martin F.M."/>
            <person name="Harder C.B."/>
            <person name="Rigling D."/>
            <person name="Ford K.L."/>
            <person name="Foster G.D."/>
            <person name="Pangilinan J."/>
            <person name="Papanicolaou A."/>
            <person name="Barry K."/>
            <person name="LaButti K."/>
            <person name="Viragh M."/>
            <person name="Koriabine M."/>
            <person name="Yan M."/>
            <person name="Riley R."/>
            <person name="Champramary S."/>
            <person name="Plett K.L."/>
            <person name="Tsai I.J."/>
            <person name="Slot J."/>
            <person name="Sipos G."/>
            <person name="Plett J."/>
            <person name="Nagy L.G."/>
            <person name="Grigoriev I.V."/>
        </authorList>
    </citation>
    <scope>NUCLEOTIDE SEQUENCE</scope>
    <source>
        <strain evidence="1">CCBAS 213</strain>
    </source>
</reference>
<sequence length="539" mass="60077">MNLLWALGTAVVTCSAILYLEHVFRRRQLSKQTCVLDVDPLGLRLPREKIKGTAVICGGSIGGLIAARVCHDHFDDVIIVEPEAWLNSPDATRVDPWNQESKRSRVMQYNSLHLILPLGYKALSKLFPKIEEQSEASGIRLGPSYTQFHVWGNAACLPFAEYGGTLPKTIYAGRAGTETFLRRLVLGGDYKNIRQVIGTVTGVSRSANSPEYIDKVTIRTPQGTKDIPATLVIDCTGPAQAGLKWLRREGYGFADRYSSNQLPLDELKIAYDQKLHYSTLQFHVPPELGRKIPGLPFPYDECGVIYAVAPDPKKENRCVYSQRVDGDIMQICFTAMGDCELPKTLEEAKAGARSLITEKPIPETFFTMLDMLDEVKDTMTCSQVRYPGSSYVRYERAVNLPSNFVAMGDSVMRVNPVYGQGCSKAIFGVVCLHNLLMNSTAIPRDFSKKYFSIHAEKIKPLWTSLKASDYSFSTTIPLPGETLSKGSWLRWYMKKLTIVAFTDEQAGSVLWHVRSLLAPPSDAFQLGLVLKVCWNLIKG</sequence>
<dbReference type="SUPFAM" id="SSF51905">
    <property type="entry name" value="FAD/NAD(P)-binding domain"/>
    <property type="match status" value="1"/>
</dbReference>
<organism evidence="1 2">
    <name type="scientific">Armillaria tabescens</name>
    <name type="common">Ringless honey mushroom</name>
    <name type="synonym">Agaricus tabescens</name>
    <dbReference type="NCBI Taxonomy" id="1929756"/>
    <lineage>
        <taxon>Eukaryota</taxon>
        <taxon>Fungi</taxon>
        <taxon>Dikarya</taxon>
        <taxon>Basidiomycota</taxon>
        <taxon>Agaricomycotina</taxon>
        <taxon>Agaricomycetes</taxon>
        <taxon>Agaricomycetidae</taxon>
        <taxon>Agaricales</taxon>
        <taxon>Marasmiineae</taxon>
        <taxon>Physalacriaceae</taxon>
        <taxon>Desarmillaria</taxon>
    </lineage>
</organism>
<dbReference type="Proteomes" id="UP001175211">
    <property type="component" value="Unassembled WGS sequence"/>
</dbReference>
<proteinExistence type="predicted"/>
<dbReference type="AlphaFoldDB" id="A0AA39NJI3"/>
<dbReference type="EMBL" id="JAUEPS010000003">
    <property type="protein sequence ID" value="KAK0466760.1"/>
    <property type="molecule type" value="Genomic_DNA"/>
</dbReference>